<gene>
    <name evidence="2" type="ORF">INT47_009640</name>
</gene>
<name>A0A8H7V043_9FUNG</name>
<dbReference type="AlphaFoldDB" id="A0A8H7V043"/>
<feature type="compositionally biased region" description="Low complexity" evidence="1">
    <location>
        <begin position="1"/>
        <end position="14"/>
    </location>
</feature>
<evidence type="ECO:0000313" key="3">
    <source>
        <dbReference type="Proteomes" id="UP000603453"/>
    </source>
</evidence>
<keyword evidence="3" id="KW-1185">Reference proteome</keyword>
<comment type="caution">
    <text evidence="2">The sequence shown here is derived from an EMBL/GenBank/DDBJ whole genome shotgun (WGS) entry which is preliminary data.</text>
</comment>
<sequence>MSTTDSAASTTAITPAMDQTFSAQKSATEGPHVSSYQDDTEMEDCTTTAPVVTEPFDLGKNIQLLVSRTHAISSAMVQEGYHTSGTYLQELKDLRASITELQALKLVIQPIDATTIVSTPAAAVTNADDRQVPSHVPYFQWSGAITDTTKPIFPSFKACMNRFEDVLHAYQLDLNQHGLRLLIICLPTAMRDWMQAAIQDKKNLPWVTYRDALALEYGVTQDAEQEVNTNALLLVRMDPQESIESFIEHFQRLHRLSVLADRVTLALATAPRDTKRNLTYVMAFVVFGYDTLKNN</sequence>
<proteinExistence type="predicted"/>
<dbReference type="Proteomes" id="UP000603453">
    <property type="component" value="Unassembled WGS sequence"/>
</dbReference>
<evidence type="ECO:0000313" key="2">
    <source>
        <dbReference type="EMBL" id="KAG2196749.1"/>
    </source>
</evidence>
<dbReference type="OrthoDB" id="2288643at2759"/>
<reference evidence="2" key="1">
    <citation type="submission" date="2020-12" db="EMBL/GenBank/DDBJ databases">
        <title>Metabolic potential, ecology and presence of endohyphal bacteria is reflected in genomic diversity of Mucoromycotina.</title>
        <authorList>
            <person name="Muszewska A."/>
            <person name="Okrasinska A."/>
            <person name="Steczkiewicz K."/>
            <person name="Drgas O."/>
            <person name="Orlowska M."/>
            <person name="Perlinska-Lenart U."/>
            <person name="Aleksandrzak-Piekarczyk T."/>
            <person name="Szatraj K."/>
            <person name="Zielenkiewicz U."/>
            <person name="Pilsyk S."/>
            <person name="Malc E."/>
            <person name="Mieczkowski P."/>
            <person name="Kruszewska J.S."/>
            <person name="Biernat P."/>
            <person name="Pawlowska J."/>
        </authorList>
    </citation>
    <scope>NUCLEOTIDE SEQUENCE</scope>
    <source>
        <strain evidence="2">WA0000017839</strain>
    </source>
</reference>
<protein>
    <recommendedName>
        <fullName evidence="4">Gag protein</fullName>
    </recommendedName>
</protein>
<evidence type="ECO:0000256" key="1">
    <source>
        <dbReference type="SAM" id="MobiDB-lite"/>
    </source>
</evidence>
<accession>A0A8H7V043</accession>
<dbReference type="EMBL" id="JAEPRD010000140">
    <property type="protein sequence ID" value="KAG2196749.1"/>
    <property type="molecule type" value="Genomic_DNA"/>
</dbReference>
<evidence type="ECO:0008006" key="4">
    <source>
        <dbReference type="Google" id="ProtNLM"/>
    </source>
</evidence>
<organism evidence="2 3">
    <name type="scientific">Mucor saturninus</name>
    <dbReference type="NCBI Taxonomy" id="64648"/>
    <lineage>
        <taxon>Eukaryota</taxon>
        <taxon>Fungi</taxon>
        <taxon>Fungi incertae sedis</taxon>
        <taxon>Mucoromycota</taxon>
        <taxon>Mucoromycotina</taxon>
        <taxon>Mucoromycetes</taxon>
        <taxon>Mucorales</taxon>
        <taxon>Mucorineae</taxon>
        <taxon>Mucoraceae</taxon>
        <taxon>Mucor</taxon>
    </lineage>
</organism>
<feature type="compositionally biased region" description="Polar residues" evidence="1">
    <location>
        <begin position="17"/>
        <end position="27"/>
    </location>
</feature>
<feature type="region of interest" description="Disordered" evidence="1">
    <location>
        <begin position="1"/>
        <end position="39"/>
    </location>
</feature>